<dbReference type="AlphaFoldDB" id="A0A1R4H7C6"/>
<keyword evidence="2" id="KW-1185">Reference proteome</keyword>
<protein>
    <submittedName>
        <fullName evidence="1">Uncharacterized protein</fullName>
    </submittedName>
</protein>
<sequence>MSINANWIFFDNPVSIPIESESKTDKTPLLLIFFSVSVCINNDLNTYLSCNYYKKITTLNFKTIFIPILNLNCYIMYNFFTGDFEFFSIEGTNFLHKNQKYIPNYPTLFTNKSNRWLTITHINMFIVNQAIFLALKNSPLP</sequence>
<evidence type="ECO:0000313" key="2">
    <source>
        <dbReference type="Proteomes" id="UP000195442"/>
    </source>
</evidence>
<proteinExistence type="predicted"/>
<accession>A0A1R4H7C6</accession>
<dbReference type="Proteomes" id="UP000195442">
    <property type="component" value="Unassembled WGS sequence"/>
</dbReference>
<reference evidence="2" key="1">
    <citation type="submission" date="2017-02" db="EMBL/GenBank/DDBJ databases">
        <authorList>
            <person name="Daims H."/>
        </authorList>
    </citation>
    <scope>NUCLEOTIDE SEQUENCE [LARGE SCALE GENOMIC DNA]</scope>
</reference>
<organism evidence="1 2">
    <name type="scientific">Crenothrix polyspora</name>
    <dbReference type="NCBI Taxonomy" id="360316"/>
    <lineage>
        <taxon>Bacteria</taxon>
        <taxon>Pseudomonadati</taxon>
        <taxon>Pseudomonadota</taxon>
        <taxon>Gammaproteobacteria</taxon>
        <taxon>Methylococcales</taxon>
        <taxon>Crenotrichaceae</taxon>
        <taxon>Crenothrix</taxon>
    </lineage>
</organism>
<gene>
    <name evidence="1" type="ORF">CRENPOLYSF2_2530015</name>
</gene>
<name>A0A1R4H7C6_9GAMM</name>
<evidence type="ECO:0000313" key="1">
    <source>
        <dbReference type="EMBL" id="SJM92086.1"/>
    </source>
</evidence>
<dbReference type="EMBL" id="FUKJ01000172">
    <property type="protein sequence ID" value="SJM92086.1"/>
    <property type="molecule type" value="Genomic_DNA"/>
</dbReference>